<dbReference type="InterPro" id="IPR001227">
    <property type="entry name" value="Ac_transferase_dom_sf"/>
</dbReference>
<keyword evidence="2" id="KW-0808">Transferase</keyword>
<dbReference type="InterPro" id="IPR016035">
    <property type="entry name" value="Acyl_Trfase/lysoPLipase"/>
</dbReference>
<dbReference type="Gene3D" id="3.40.366.10">
    <property type="entry name" value="Malonyl-Coenzyme A Acyl Carrier Protein, domain 2"/>
    <property type="match status" value="1"/>
</dbReference>
<dbReference type="PANTHER" id="PTHR42681:SF6">
    <property type="entry name" value="BLL0263 PROTEIN"/>
    <property type="match status" value="1"/>
</dbReference>
<dbReference type="Gene3D" id="3.30.70.250">
    <property type="entry name" value="Malonyl-CoA ACP transacylase, ACP-binding"/>
    <property type="match status" value="1"/>
</dbReference>
<evidence type="ECO:0000259" key="1">
    <source>
        <dbReference type="SMART" id="SM00827"/>
    </source>
</evidence>
<reference evidence="2 3" key="1">
    <citation type="journal article" date="2017" name="Int. J. Syst. Evol. Microbiol.">
        <title>Ramlibacter alkalitolerans sp. nov., alkali-tolerant bacterium isolated from soil of ginseng.</title>
        <authorList>
            <person name="Lee D.H."/>
            <person name="Cha C.J."/>
        </authorList>
    </citation>
    <scope>NUCLEOTIDE SEQUENCE [LARGE SCALE GENOMIC DNA]</scope>
    <source>
        <strain evidence="2 3">KACC 19305</strain>
    </source>
</reference>
<sequence>MSYAVVFSGQGTQHPGMLPWLEDAAEARPVLAALEDCMGQDWRTLLAADACRASNALAQPLIVGTALAAWSALRPLLGQAPEVVAGYSVGEVAAFAAAGVYTPPAALDLARRRARLMDAAVQGHDTGLVAISGIHEAEVLSAAPGVECAIRIDPDHGIFGGDRKALAAVREALQHRAQFKPICVALASHTSWMRSAAEAFLPVVQGAGLRPPESPLALNATGTTSRQVPVLVTALAAQLGQTVEWGACMAAIAERRPACVIEIGGGNALARMWAARYPEVPVRSLDEFRSAEGAAAWVLRQG</sequence>
<protein>
    <submittedName>
        <fullName evidence="2">Acyltransferase domain-containing protein</fullName>
    </submittedName>
</protein>
<dbReference type="InterPro" id="IPR014043">
    <property type="entry name" value="Acyl_transferase_dom"/>
</dbReference>
<keyword evidence="3" id="KW-1185">Reference proteome</keyword>
<dbReference type="SMART" id="SM00827">
    <property type="entry name" value="PKS_AT"/>
    <property type="match status" value="1"/>
</dbReference>
<keyword evidence="2" id="KW-0012">Acyltransferase</keyword>
<dbReference type="Pfam" id="PF00698">
    <property type="entry name" value="Acyl_transf_1"/>
    <property type="match status" value="1"/>
</dbReference>
<gene>
    <name evidence="2" type="ORF">JI746_09340</name>
</gene>
<proteinExistence type="predicted"/>
<comment type="caution">
    <text evidence="2">The sequence shown here is derived from an EMBL/GenBank/DDBJ whole genome shotgun (WGS) entry which is preliminary data.</text>
</comment>
<dbReference type="EMBL" id="JAEQND010000004">
    <property type="protein sequence ID" value="MBL0425313.1"/>
    <property type="molecule type" value="Genomic_DNA"/>
</dbReference>
<evidence type="ECO:0000313" key="2">
    <source>
        <dbReference type="EMBL" id="MBL0425313.1"/>
    </source>
</evidence>
<name>A0ABS1JM81_9BURK</name>
<feature type="domain" description="Malonyl-CoA:ACP transacylase (MAT)" evidence="1">
    <location>
        <begin position="6"/>
        <end position="301"/>
    </location>
</feature>
<dbReference type="SUPFAM" id="SSF52151">
    <property type="entry name" value="FabD/lysophospholipase-like"/>
    <property type="match status" value="1"/>
</dbReference>
<evidence type="ECO:0000313" key="3">
    <source>
        <dbReference type="Proteomes" id="UP000622707"/>
    </source>
</evidence>
<accession>A0ABS1JM81</accession>
<dbReference type="GO" id="GO:0016746">
    <property type="term" value="F:acyltransferase activity"/>
    <property type="evidence" value="ECO:0007669"/>
    <property type="project" value="UniProtKB-KW"/>
</dbReference>
<dbReference type="RefSeq" id="WP_201688779.1">
    <property type="nucleotide sequence ID" value="NZ_JAEQND010000004.1"/>
</dbReference>
<dbReference type="Proteomes" id="UP000622707">
    <property type="component" value="Unassembled WGS sequence"/>
</dbReference>
<dbReference type="InterPro" id="IPR050858">
    <property type="entry name" value="Mal-CoA-ACP_Trans/PKS_FabD"/>
</dbReference>
<organism evidence="2 3">
    <name type="scientific">Ramlibacter alkalitolerans</name>
    <dbReference type="NCBI Taxonomy" id="2039631"/>
    <lineage>
        <taxon>Bacteria</taxon>
        <taxon>Pseudomonadati</taxon>
        <taxon>Pseudomonadota</taxon>
        <taxon>Betaproteobacteria</taxon>
        <taxon>Burkholderiales</taxon>
        <taxon>Comamonadaceae</taxon>
        <taxon>Ramlibacter</taxon>
    </lineage>
</organism>
<dbReference type="PANTHER" id="PTHR42681">
    <property type="entry name" value="MALONYL-COA-ACYL CARRIER PROTEIN TRANSACYLASE, MITOCHONDRIAL"/>
    <property type="match status" value="1"/>
</dbReference>